<evidence type="ECO:0000313" key="1">
    <source>
        <dbReference type="EMBL" id="MPM88701.1"/>
    </source>
</evidence>
<comment type="caution">
    <text evidence="1">The sequence shown here is derived from an EMBL/GenBank/DDBJ whole genome shotgun (WGS) entry which is preliminary data.</text>
</comment>
<name>A0A645DHI2_9ZZZZ</name>
<dbReference type="AlphaFoldDB" id="A0A645DHI2"/>
<reference evidence="1" key="1">
    <citation type="submission" date="2019-08" db="EMBL/GenBank/DDBJ databases">
        <authorList>
            <person name="Kucharzyk K."/>
            <person name="Murdoch R.W."/>
            <person name="Higgins S."/>
            <person name="Loffler F."/>
        </authorList>
    </citation>
    <scope>NUCLEOTIDE SEQUENCE</scope>
</reference>
<sequence length="127" mass="15721">MPSWSVCFMFPVHPVKKRNFHAFFETEIFEEKYSYKEQHQHPENCIFSKKLVNKYYENRDKMHAFSHKFKDEFSGRHKRNLFEENINLYWFVLVYELKFLFITVTSGFQPKYFLCTVLVLRFYSIPY</sequence>
<organism evidence="1">
    <name type="scientific">bioreactor metagenome</name>
    <dbReference type="NCBI Taxonomy" id="1076179"/>
    <lineage>
        <taxon>unclassified sequences</taxon>
        <taxon>metagenomes</taxon>
        <taxon>ecological metagenomes</taxon>
    </lineage>
</organism>
<protein>
    <submittedName>
        <fullName evidence="1">Uncharacterized protein</fullName>
    </submittedName>
</protein>
<accession>A0A645DHI2</accession>
<gene>
    <name evidence="1" type="ORF">SDC9_135805</name>
</gene>
<dbReference type="EMBL" id="VSSQ01036271">
    <property type="protein sequence ID" value="MPM88701.1"/>
    <property type="molecule type" value="Genomic_DNA"/>
</dbReference>
<proteinExistence type="predicted"/>